<evidence type="ECO:0000313" key="1">
    <source>
        <dbReference type="EMBL" id="EXL03622.1"/>
    </source>
</evidence>
<dbReference type="STRING" id="69279.BG36_11470"/>
<sequence length="80" mass="9373">MYVAEAIIACGGESRSRDRSRRKLRPIHIRKSQYLNNGIVQDQRRIRSLLGFGSWELRRYDPFRHRDRADDAQMAGEVGL</sequence>
<dbReference type="eggNOG" id="COG3316">
    <property type="taxonomic scope" value="Bacteria"/>
</dbReference>
<comment type="caution">
    <text evidence="1">The sequence shown here is derived from an EMBL/GenBank/DDBJ whole genome shotgun (WGS) entry which is preliminary data.</text>
</comment>
<gene>
    <name evidence="1" type="ORF">BG36_11470</name>
</gene>
<dbReference type="HOGENOM" id="CLU_2582059_0_0_5"/>
<dbReference type="Proteomes" id="UP000019849">
    <property type="component" value="Unassembled WGS sequence"/>
</dbReference>
<organism evidence="1 2">
    <name type="scientific">Aquamicrobium defluvii</name>
    <dbReference type="NCBI Taxonomy" id="69279"/>
    <lineage>
        <taxon>Bacteria</taxon>
        <taxon>Pseudomonadati</taxon>
        <taxon>Pseudomonadota</taxon>
        <taxon>Alphaproteobacteria</taxon>
        <taxon>Hyphomicrobiales</taxon>
        <taxon>Phyllobacteriaceae</taxon>
        <taxon>Aquamicrobium</taxon>
    </lineage>
</organism>
<proteinExistence type="predicted"/>
<name>A0A011TI10_9HYPH</name>
<reference evidence="1 2" key="1">
    <citation type="submission" date="2014-02" db="EMBL/GenBank/DDBJ databases">
        <title>Aquamicrobium defluvii Genome sequencing.</title>
        <authorList>
            <person name="Wang X."/>
        </authorList>
    </citation>
    <scope>NUCLEOTIDE SEQUENCE [LARGE SCALE GENOMIC DNA]</scope>
    <source>
        <strain evidence="1 2">W13Z1</strain>
    </source>
</reference>
<dbReference type="EMBL" id="JENY01000024">
    <property type="protein sequence ID" value="EXL03622.1"/>
    <property type="molecule type" value="Genomic_DNA"/>
</dbReference>
<accession>A0A011TI10</accession>
<protein>
    <submittedName>
        <fullName evidence="1">Transposase</fullName>
    </submittedName>
</protein>
<evidence type="ECO:0000313" key="2">
    <source>
        <dbReference type="Proteomes" id="UP000019849"/>
    </source>
</evidence>
<dbReference type="AlphaFoldDB" id="A0A011TI10"/>